<proteinExistence type="predicted"/>
<reference evidence="2" key="1">
    <citation type="submission" date="2021-01" db="EMBL/GenBank/DDBJ databases">
        <title>Draft genomes of Rhodovulum sulfidophilum.</title>
        <authorList>
            <person name="Guzman M.S."/>
        </authorList>
    </citation>
    <scope>NUCLEOTIDE SEQUENCE [LARGE SCALE GENOMIC DNA]</scope>
    <source>
        <strain evidence="2">AB19</strain>
    </source>
</reference>
<feature type="non-terminal residue" evidence="1">
    <location>
        <position position="1"/>
    </location>
</feature>
<name>A0ABS1RLM2_9RHOB</name>
<dbReference type="PANTHER" id="PTHR31616:SF9">
    <property type="entry name" value="GLUCOAMYLASE, INTRACELLULAR SPORULATION-SPECIFIC"/>
    <property type="match status" value="1"/>
</dbReference>
<evidence type="ECO:0000313" key="2">
    <source>
        <dbReference type="Proteomes" id="UP000635853"/>
    </source>
</evidence>
<keyword evidence="2" id="KW-1185">Reference proteome</keyword>
<accession>A0ABS1RLM2</accession>
<protein>
    <recommendedName>
        <fullName evidence="3">Glycosyl hydrolase family 15</fullName>
    </recommendedName>
</protein>
<dbReference type="Gene3D" id="1.50.10.10">
    <property type="match status" value="1"/>
</dbReference>
<dbReference type="EMBL" id="JAESIL010000104">
    <property type="protein sequence ID" value="MBL3580034.1"/>
    <property type="molecule type" value="Genomic_DNA"/>
</dbReference>
<evidence type="ECO:0000313" key="1">
    <source>
        <dbReference type="EMBL" id="MBL3580034.1"/>
    </source>
</evidence>
<dbReference type="Proteomes" id="UP000635853">
    <property type="component" value="Unassembled WGS sequence"/>
</dbReference>
<dbReference type="PANTHER" id="PTHR31616">
    <property type="entry name" value="TREHALASE"/>
    <property type="match status" value="1"/>
</dbReference>
<comment type="caution">
    <text evidence="1">The sequence shown here is derived from an EMBL/GenBank/DDBJ whole genome shotgun (WGS) entry which is preliminary data.</text>
</comment>
<dbReference type="InterPro" id="IPR012341">
    <property type="entry name" value="6hp_glycosidase-like_sf"/>
</dbReference>
<organism evidence="1 2">
    <name type="scientific">Rhodovulum visakhapatnamense</name>
    <dbReference type="NCBI Taxonomy" id="364297"/>
    <lineage>
        <taxon>Bacteria</taxon>
        <taxon>Pseudomonadati</taxon>
        <taxon>Pseudomonadota</taxon>
        <taxon>Alphaproteobacteria</taxon>
        <taxon>Rhodobacterales</taxon>
        <taxon>Paracoccaceae</taxon>
        <taxon>Rhodovulum</taxon>
    </lineage>
</organism>
<dbReference type="RefSeq" id="WP_202299480.1">
    <property type="nucleotide sequence ID" value="NZ_JAESIL010000104.1"/>
</dbReference>
<dbReference type="InterPro" id="IPR008928">
    <property type="entry name" value="6-hairpin_glycosidase_sf"/>
</dbReference>
<dbReference type="SUPFAM" id="SSF48208">
    <property type="entry name" value="Six-hairpin glycosidases"/>
    <property type="match status" value="1"/>
</dbReference>
<sequence>SLDSATVLALVQAGRSDGPFALTAPRTRATMAALETLFAGLYPLNQGRAAPALGRWAGDVFCGGNPWFPVTLGFAEAHYRIAAATGEAAEFDRAEALMAVVEDLAPEGDDLPEQADRETGAPTSCLGLTWSAAAFLMAAAARDQALAAR</sequence>
<gene>
    <name evidence="1" type="ORF">JMJ92_18035</name>
</gene>
<evidence type="ECO:0008006" key="3">
    <source>
        <dbReference type="Google" id="ProtNLM"/>
    </source>
</evidence>